<organism evidence="2 3">
    <name type="scientific">Streptomyces fumanus</name>
    <dbReference type="NCBI Taxonomy" id="67302"/>
    <lineage>
        <taxon>Bacteria</taxon>
        <taxon>Bacillati</taxon>
        <taxon>Actinomycetota</taxon>
        <taxon>Actinomycetes</taxon>
        <taxon>Kitasatosporales</taxon>
        <taxon>Streptomycetaceae</taxon>
        <taxon>Streptomyces</taxon>
    </lineage>
</organism>
<keyword evidence="1" id="KW-0472">Membrane</keyword>
<accession>A0A919A5A1</accession>
<evidence type="ECO:0000313" key="3">
    <source>
        <dbReference type="Proteomes" id="UP000630718"/>
    </source>
</evidence>
<sequence length="61" mass="6033">MERKLLLASVAFLLAVIVALMGGIVKKAGGAPMTGALQAGAASFAATFTLALLCLSTLGLV</sequence>
<evidence type="ECO:0000313" key="2">
    <source>
        <dbReference type="EMBL" id="GHE88487.1"/>
    </source>
</evidence>
<name>A0A919A5A1_9ACTN</name>
<proteinExistence type="predicted"/>
<dbReference type="EMBL" id="BNBI01000002">
    <property type="protein sequence ID" value="GHE88487.1"/>
    <property type="molecule type" value="Genomic_DNA"/>
</dbReference>
<feature type="transmembrane region" description="Helical" evidence="1">
    <location>
        <begin position="40"/>
        <end position="60"/>
    </location>
</feature>
<dbReference type="Proteomes" id="UP000630718">
    <property type="component" value="Unassembled WGS sequence"/>
</dbReference>
<dbReference type="RefSeq" id="WP_190202895.1">
    <property type="nucleotide sequence ID" value="NZ_BNBI01000002.1"/>
</dbReference>
<keyword evidence="3" id="KW-1185">Reference proteome</keyword>
<dbReference type="AlphaFoldDB" id="A0A919A5A1"/>
<reference evidence="2" key="1">
    <citation type="journal article" date="2014" name="Int. J. Syst. Evol. Microbiol.">
        <title>Complete genome sequence of Corynebacterium casei LMG S-19264T (=DSM 44701T), isolated from a smear-ripened cheese.</title>
        <authorList>
            <consortium name="US DOE Joint Genome Institute (JGI-PGF)"/>
            <person name="Walter F."/>
            <person name="Albersmeier A."/>
            <person name="Kalinowski J."/>
            <person name="Ruckert C."/>
        </authorList>
    </citation>
    <scope>NUCLEOTIDE SEQUENCE</scope>
    <source>
        <strain evidence="2">JCM 4477</strain>
    </source>
</reference>
<protein>
    <submittedName>
        <fullName evidence="2">Uncharacterized protein</fullName>
    </submittedName>
</protein>
<evidence type="ECO:0000256" key="1">
    <source>
        <dbReference type="SAM" id="Phobius"/>
    </source>
</evidence>
<keyword evidence="1" id="KW-1133">Transmembrane helix</keyword>
<gene>
    <name evidence="2" type="ORF">GCM10018772_10210</name>
</gene>
<reference evidence="2" key="2">
    <citation type="submission" date="2020-09" db="EMBL/GenBank/DDBJ databases">
        <authorList>
            <person name="Sun Q."/>
            <person name="Ohkuma M."/>
        </authorList>
    </citation>
    <scope>NUCLEOTIDE SEQUENCE</scope>
    <source>
        <strain evidence="2">JCM 4477</strain>
    </source>
</reference>
<keyword evidence="1" id="KW-0812">Transmembrane</keyword>
<comment type="caution">
    <text evidence="2">The sequence shown here is derived from an EMBL/GenBank/DDBJ whole genome shotgun (WGS) entry which is preliminary data.</text>
</comment>